<dbReference type="Gene3D" id="2.40.160.180">
    <property type="entry name" value="Carbohydrate-selective porin OprB"/>
    <property type="match status" value="1"/>
</dbReference>
<dbReference type="Pfam" id="PF04966">
    <property type="entry name" value="OprB"/>
    <property type="match status" value="1"/>
</dbReference>
<dbReference type="EMBL" id="JOPJ01000135">
    <property type="protein sequence ID" value="OUJ08238.1"/>
    <property type="molecule type" value="Genomic_DNA"/>
</dbReference>
<dbReference type="OrthoDB" id="177316at2"/>
<feature type="non-terminal residue" evidence="3">
    <location>
        <position position="85"/>
    </location>
</feature>
<dbReference type="GO" id="GO:0016020">
    <property type="term" value="C:membrane"/>
    <property type="evidence" value="ECO:0007669"/>
    <property type="project" value="InterPro"/>
</dbReference>
<dbReference type="GO" id="GO:0008643">
    <property type="term" value="P:carbohydrate transport"/>
    <property type="evidence" value="ECO:0007669"/>
    <property type="project" value="InterPro"/>
</dbReference>
<dbReference type="RefSeq" id="WP_143296394.1">
    <property type="nucleotide sequence ID" value="NZ_JOPJ01000135.1"/>
</dbReference>
<dbReference type="GO" id="GO:0015288">
    <property type="term" value="F:porin activity"/>
    <property type="evidence" value="ECO:0007669"/>
    <property type="project" value="InterPro"/>
</dbReference>
<evidence type="ECO:0000256" key="1">
    <source>
        <dbReference type="ARBA" id="ARBA00008769"/>
    </source>
</evidence>
<dbReference type="InterPro" id="IPR052932">
    <property type="entry name" value="OprB_Porin"/>
</dbReference>
<gene>
    <name evidence="3" type="ORF">HK26_02360</name>
</gene>
<accession>A0A252BN08</accession>
<reference evidence="4" key="1">
    <citation type="submission" date="2014-06" db="EMBL/GenBank/DDBJ databases">
        <authorList>
            <person name="Winans N.J."/>
            <person name="Newell P.D."/>
            <person name="Douglas A.E."/>
        </authorList>
    </citation>
    <scope>NUCLEOTIDE SEQUENCE [LARGE SCALE GENOMIC DNA]</scope>
</reference>
<dbReference type="PANTHER" id="PTHR37944">
    <property type="entry name" value="PORIN B"/>
    <property type="match status" value="1"/>
</dbReference>
<dbReference type="InterPro" id="IPR007049">
    <property type="entry name" value="Carb-sel_porin_OprB"/>
</dbReference>
<feature type="non-terminal residue" evidence="3">
    <location>
        <position position="1"/>
    </location>
</feature>
<proteinExistence type="inferred from homology"/>
<dbReference type="Proteomes" id="UP000194931">
    <property type="component" value="Unassembled WGS sequence"/>
</dbReference>
<dbReference type="PANTHER" id="PTHR37944:SF1">
    <property type="entry name" value="PORIN B"/>
    <property type="match status" value="1"/>
</dbReference>
<protein>
    <submittedName>
        <fullName evidence="3">Porin</fullName>
    </submittedName>
</protein>
<evidence type="ECO:0000313" key="3">
    <source>
        <dbReference type="EMBL" id="OUJ08238.1"/>
    </source>
</evidence>
<evidence type="ECO:0000313" key="4">
    <source>
        <dbReference type="Proteomes" id="UP000194931"/>
    </source>
</evidence>
<evidence type="ECO:0000256" key="2">
    <source>
        <dbReference type="RuleBase" id="RU363072"/>
    </source>
</evidence>
<comment type="similarity">
    <text evidence="1 2">Belongs to the OprB family.</text>
</comment>
<dbReference type="InterPro" id="IPR038673">
    <property type="entry name" value="OprB_sf"/>
</dbReference>
<name>A0A252BN08_9PROT</name>
<keyword evidence="4" id="KW-1185">Reference proteome</keyword>
<comment type="caution">
    <text evidence="3">The sequence shown here is derived from an EMBL/GenBank/DDBJ whole genome shotgun (WGS) entry which is preliminary data.</text>
</comment>
<dbReference type="AlphaFoldDB" id="A0A252BN08"/>
<sequence length="85" mass="9377">GVFARMTGNGGDRNMISYAVDAGVNFKAPFKGRDNDTVGVGWGLGRASYGQRNYDRTSGVHPQGTENHLEVTYQAQVMPWWVMQP</sequence>
<organism evidence="3 4">
    <name type="scientific">Acetobacter okinawensis</name>
    <dbReference type="NCBI Taxonomy" id="1076594"/>
    <lineage>
        <taxon>Bacteria</taxon>
        <taxon>Pseudomonadati</taxon>
        <taxon>Pseudomonadota</taxon>
        <taxon>Alphaproteobacteria</taxon>
        <taxon>Acetobacterales</taxon>
        <taxon>Acetobacteraceae</taxon>
        <taxon>Acetobacter</taxon>
    </lineage>
</organism>